<comment type="caution">
    <text evidence="2">The sequence shown here is derived from an EMBL/GenBank/DDBJ whole genome shotgun (WGS) entry which is preliminary data.</text>
</comment>
<accession>A0ABS4QSL8</accession>
<dbReference type="InterPro" id="IPR011051">
    <property type="entry name" value="RmlC_Cupin_sf"/>
</dbReference>
<evidence type="ECO:0000313" key="2">
    <source>
        <dbReference type="EMBL" id="MBP2233633.1"/>
    </source>
</evidence>
<dbReference type="PANTHER" id="PTHR40112:SF1">
    <property type="entry name" value="H2HPP ISOMERASE"/>
    <property type="match status" value="1"/>
</dbReference>
<dbReference type="InterPro" id="IPR052535">
    <property type="entry name" value="Bacilysin_H2HPP_isomerase"/>
</dbReference>
<dbReference type="CDD" id="cd02238">
    <property type="entry name" value="cupin_KdgF"/>
    <property type="match status" value="1"/>
</dbReference>
<dbReference type="SUPFAM" id="SSF51182">
    <property type="entry name" value="RmlC-like cupins"/>
    <property type="match status" value="1"/>
</dbReference>
<dbReference type="PANTHER" id="PTHR40112">
    <property type="entry name" value="H2HPP ISOMERASE"/>
    <property type="match status" value="1"/>
</dbReference>
<dbReference type="InterPro" id="IPR014710">
    <property type="entry name" value="RmlC-like_jellyroll"/>
</dbReference>
<dbReference type="Gene3D" id="2.60.120.10">
    <property type="entry name" value="Jelly Rolls"/>
    <property type="match status" value="1"/>
</dbReference>
<gene>
    <name evidence="2" type="ORF">J2Z31_000123</name>
</gene>
<dbReference type="Pfam" id="PF07883">
    <property type="entry name" value="Cupin_2"/>
    <property type="match status" value="1"/>
</dbReference>
<sequence>MTKSLVRTFPSVEAGNGVTRRVLSDSPDLMVVEFRFAKDGIGTLHSHPHIQATYVLSGRFEFTIGDEVVLVSPGESFVIPSLATHGCRALEDGVLIDTFTPRRDDFL</sequence>
<evidence type="ECO:0000313" key="3">
    <source>
        <dbReference type="Proteomes" id="UP000730739"/>
    </source>
</evidence>
<feature type="domain" description="Cupin type-2" evidence="1">
    <location>
        <begin position="34"/>
        <end position="93"/>
    </location>
</feature>
<protein>
    <submittedName>
        <fullName evidence="2">Quercetin dioxygenase-like cupin family protein</fullName>
    </submittedName>
</protein>
<dbReference type="PIRSF" id="PIRSF029883">
    <property type="entry name" value="KdgF"/>
    <property type="match status" value="1"/>
</dbReference>
<organism evidence="2 3">
    <name type="scientific">Sinorhizobium kostiense</name>
    <dbReference type="NCBI Taxonomy" id="76747"/>
    <lineage>
        <taxon>Bacteria</taxon>
        <taxon>Pseudomonadati</taxon>
        <taxon>Pseudomonadota</taxon>
        <taxon>Alphaproteobacteria</taxon>
        <taxon>Hyphomicrobiales</taxon>
        <taxon>Rhizobiaceae</taxon>
        <taxon>Sinorhizobium/Ensifer group</taxon>
        <taxon>Sinorhizobium</taxon>
    </lineage>
</organism>
<keyword evidence="3" id="KW-1185">Reference proteome</keyword>
<dbReference type="Proteomes" id="UP000730739">
    <property type="component" value="Unassembled WGS sequence"/>
</dbReference>
<dbReference type="InterPro" id="IPR025499">
    <property type="entry name" value="KdgF"/>
</dbReference>
<name>A0ABS4QSL8_9HYPH</name>
<dbReference type="RefSeq" id="WP_209599938.1">
    <property type="nucleotide sequence ID" value="NZ_JAGILA010000001.1"/>
</dbReference>
<proteinExistence type="predicted"/>
<evidence type="ECO:0000259" key="1">
    <source>
        <dbReference type="Pfam" id="PF07883"/>
    </source>
</evidence>
<dbReference type="EMBL" id="JAGILA010000001">
    <property type="protein sequence ID" value="MBP2233633.1"/>
    <property type="molecule type" value="Genomic_DNA"/>
</dbReference>
<dbReference type="InterPro" id="IPR013096">
    <property type="entry name" value="Cupin_2"/>
</dbReference>
<reference evidence="2 3" key="1">
    <citation type="submission" date="2021-03" db="EMBL/GenBank/DDBJ databases">
        <title>Genomic Encyclopedia of Type Strains, Phase IV (KMG-IV): sequencing the most valuable type-strain genomes for metagenomic binning, comparative biology and taxonomic classification.</title>
        <authorList>
            <person name="Goeker M."/>
        </authorList>
    </citation>
    <scope>NUCLEOTIDE SEQUENCE [LARGE SCALE GENOMIC DNA]</scope>
    <source>
        <strain evidence="2 3">DSM 13372</strain>
    </source>
</reference>